<comment type="caution">
    <text evidence="2">The sequence shown here is derived from an EMBL/GenBank/DDBJ whole genome shotgun (WGS) entry which is preliminary data.</text>
</comment>
<proteinExistence type="predicted"/>
<keyword evidence="1" id="KW-0732">Signal</keyword>
<protein>
    <recommendedName>
        <fullName evidence="4">Galectin</fullName>
    </recommendedName>
</protein>
<name>A0A811LIX2_9BILA</name>
<dbReference type="Proteomes" id="UP000783686">
    <property type="component" value="Unassembled WGS sequence"/>
</dbReference>
<evidence type="ECO:0000313" key="2">
    <source>
        <dbReference type="EMBL" id="CAD5227432.1"/>
    </source>
</evidence>
<keyword evidence="3" id="KW-1185">Reference proteome</keyword>
<reference evidence="2" key="1">
    <citation type="submission" date="2020-09" db="EMBL/GenBank/DDBJ databases">
        <authorList>
            <person name="Kikuchi T."/>
        </authorList>
    </citation>
    <scope>NUCLEOTIDE SEQUENCE</scope>
    <source>
        <strain evidence="2">SH1</strain>
    </source>
</reference>
<evidence type="ECO:0000256" key="1">
    <source>
        <dbReference type="SAM" id="SignalP"/>
    </source>
</evidence>
<dbReference type="Proteomes" id="UP000614601">
    <property type="component" value="Unassembled WGS sequence"/>
</dbReference>
<organism evidence="2 3">
    <name type="scientific">Bursaphelenchus okinawaensis</name>
    <dbReference type="NCBI Taxonomy" id="465554"/>
    <lineage>
        <taxon>Eukaryota</taxon>
        <taxon>Metazoa</taxon>
        <taxon>Ecdysozoa</taxon>
        <taxon>Nematoda</taxon>
        <taxon>Chromadorea</taxon>
        <taxon>Rhabditida</taxon>
        <taxon>Tylenchina</taxon>
        <taxon>Tylenchomorpha</taxon>
        <taxon>Aphelenchoidea</taxon>
        <taxon>Aphelenchoididae</taxon>
        <taxon>Bursaphelenchus</taxon>
    </lineage>
</organism>
<dbReference type="AlphaFoldDB" id="A0A811LIX2"/>
<dbReference type="OrthoDB" id="10546968at2759"/>
<evidence type="ECO:0000313" key="3">
    <source>
        <dbReference type="Proteomes" id="UP000614601"/>
    </source>
</evidence>
<accession>A0A811LIX2</accession>
<dbReference type="EMBL" id="CAJFCW020000006">
    <property type="protein sequence ID" value="CAG9123215.1"/>
    <property type="molecule type" value="Genomic_DNA"/>
</dbReference>
<gene>
    <name evidence="2" type="ORF">BOKJ2_LOCUS12170</name>
</gene>
<evidence type="ECO:0008006" key="4">
    <source>
        <dbReference type="Google" id="ProtNLM"/>
    </source>
</evidence>
<dbReference type="EMBL" id="CAJFDH010000006">
    <property type="protein sequence ID" value="CAD5227432.1"/>
    <property type="molecule type" value="Genomic_DNA"/>
</dbReference>
<feature type="chain" id="PRO_5036408533" description="Galectin" evidence="1">
    <location>
        <begin position="21"/>
        <end position="317"/>
    </location>
</feature>
<sequence>MFKKFLVLALLALLFVVTNAAPKVSTTTYKGSKGGNKASLSNDIHINSEYSQARRIRFQGLSRGDVIVFGGTLDKPSTSSAKVVLSNLESGRTEFSLEMDNHKNNITIKTDKDTITVSNPPKPRETFNGRIELANYNLIRVIVNGKLVGEVETSFIGGAKNYTLTGDLTNPHLKVDESNRLPIYKKIRFGNGQELDFTVSLKEDDLSIFLLDDEDYAEYSLRTHLNDSTVLFGKHYALEEGWSDPESFPLSLLKPNKKLSIKLKFENSKITAVFNGQKDYKYQRPIEIPSSGYFNLFVDSFDASVTYKQKNINDWDD</sequence>
<feature type="signal peptide" evidence="1">
    <location>
        <begin position="1"/>
        <end position="20"/>
    </location>
</feature>